<protein>
    <recommendedName>
        <fullName evidence="3">Transcriptional activator</fullName>
    </recommendedName>
</protein>
<evidence type="ECO:0008006" key="3">
    <source>
        <dbReference type="Google" id="ProtNLM"/>
    </source>
</evidence>
<evidence type="ECO:0000313" key="1">
    <source>
        <dbReference type="EMBL" id="GAA1538781.1"/>
    </source>
</evidence>
<gene>
    <name evidence="1" type="ORF">GCM10009741_46890</name>
</gene>
<reference evidence="1 2" key="1">
    <citation type="journal article" date="2019" name="Int. J. Syst. Evol. Microbiol.">
        <title>The Global Catalogue of Microorganisms (GCM) 10K type strain sequencing project: providing services to taxonomists for standard genome sequencing and annotation.</title>
        <authorList>
            <consortium name="The Broad Institute Genomics Platform"/>
            <consortium name="The Broad Institute Genome Sequencing Center for Infectious Disease"/>
            <person name="Wu L."/>
            <person name="Ma J."/>
        </authorList>
    </citation>
    <scope>NUCLEOTIDE SEQUENCE [LARGE SCALE GENOMIC DNA]</scope>
    <source>
        <strain evidence="1 2">JCM 14303</strain>
    </source>
</reference>
<accession>A0ABN2BFU7</accession>
<organism evidence="1 2">
    <name type="scientific">Kribbella lupini</name>
    <dbReference type="NCBI Taxonomy" id="291602"/>
    <lineage>
        <taxon>Bacteria</taxon>
        <taxon>Bacillati</taxon>
        <taxon>Actinomycetota</taxon>
        <taxon>Actinomycetes</taxon>
        <taxon>Propionibacteriales</taxon>
        <taxon>Kribbellaceae</taxon>
        <taxon>Kribbella</taxon>
    </lineage>
</organism>
<name>A0ABN2BFU7_9ACTN</name>
<evidence type="ECO:0000313" key="2">
    <source>
        <dbReference type="Proteomes" id="UP001500363"/>
    </source>
</evidence>
<proteinExistence type="predicted"/>
<dbReference type="Proteomes" id="UP001500363">
    <property type="component" value="Unassembled WGS sequence"/>
</dbReference>
<dbReference type="EMBL" id="BAAANC010000002">
    <property type="protein sequence ID" value="GAA1538781.1"/>
    <property type="molecule type" value="Genomic_DNA"/>
</dbReference>
<comment type="caution">
    <text evidence="1">The sequence shown here is derived from an EMBL/GenBank/DDBJ whole genome shotgun (WGS) entry which is preliminary data.</text>
</comment>
<sequence>MLGEEGGHQFVVRVERAGVGQLDGQPGHVPDVVTVLHLTPYMTLFTVGVMLTDNTYLARRLFVLGEWGAALDVLGPDGDPELRAEIAVDGWFFRIEGHEEAEKAVAALDPTSSTAHLLTARLAYSRLLFQRAPRPDDRAVAEANYRAAVETGDELQRGWAEYHWAVLLDNIDDDAAGAIPRYEVALEIATRIGDGLFESYIIRHLAHLQEPAERIAMLRRSLHLRAALGARPQTIAAQAVLAEYLPEDDPERAELERTFRPGAEELRIGWLVSQD</sequence>
<keyword evidence="2" id="KW-1185">Reference proteome</keyword>